<keyword evidence="5" id="KW-1185">Reference proteome</keyword>
<keyword evidence="1" id="KW-0732">Signal</keyword>
<evidence type="ECO:0000259" key="3">
    <source>
        <dbReference type="Pfam" id="PF04389"/>
    </source>
</evidence>
<dbReference type="InterPro" id="IPR046450">
    <property type="entry name" value="PA_dom_sf"/>
</dbReference>
<dbReference type="SUPFAM" id="SSF52025">
    <property type="entry name" value="PA domain"/>
    <property type="match status" value="1"/>
</dbReference>
<evidence type="ECO:0000259" key="2">
    <source>
        <dbReference type="Pfam" id="PF02225"/>
    </source>
</evidence>
<proteinExistence type="predicted"/>
<reference evidence="5" key="1">
    <citation type="submission" date="2018-01" db="EMBL/GenBank/DDBJ databases">
        <title>Draft Genome Sequence of the Radioresistant Bacterium Deinococcus aerius TR0125, Isolated from the Higher Atmosphere above Japan.</title>
        <authorList>
            <person name="Satoh K."/>
            <person name="Arai H."/>
            <person name="Sanzen T."/>
            <person name="Kawaguchi Y."/>
            <person name="Hayashi H."/>
            <person name="Yokobori S."/>
            <person name="Yamagishi A."/>
            <person name="Oono Y."/>
            <person name="Narumi I."/>
        </authorList>
    </citation>
    <scope>NUCLEOTIDE SEQUENCE [LARGE SCALE GENOMIC DNA]</scope>
    <source>
        <strain evidence="5">TR0125</strain>
    </source>
</reference>
<dbReference type="RefSeq" id="WP_103131148.1">
    <property type="nucleotide sequence ID" value="NZ_BFAG01000018.1"/>
</dbReference>
<name>A0A2I9DMR0_9DEIO</name>
<sequence>MPQLPLRAVLGALVLMSTALASVENDLGAVLKFGPRVAGSPANEQARTYLEGQLRALGYQTRRESFSYPRFDDLGSGVRVGDQALAGLALQGTVGGEVTAPAVRVPGVGTPEDFRGVDVRGRVAVVARGQIPFVQKARNALAAGAAGLIVVNNVAGALRGTLGDRVGLPVLGVTPEVGAALRGGQAVTLRVRVREGEVRGVNVVASRAGVGAPTLLFGGHLDSVPGAPGANDNLSGSLAVLEIARRAANTPLAARSLFVLFDGEEDGLRGSAAFVKENPALVRGLRAMFNFDMVGVNVRPLAVSGDPELVSLARQSTRGLETFPPSSDSDHASFAAAGVPVLFFHRGLDPNYHQPGDRVADPALIRDTVDAALRTVDTLLAAPAASR</sequence>
<dbReference type="GO" id="GO:0008235">
    <property type="term" value="F:metalloexopeptidase activity"/>
    <property type="evidence" value="ECO:0007669"/>
    <property type="project" value="InterPro"/>
</dbReference>
<dbReference type="Proteomes" id="UP000236569">
    <property type="component" value="Unassembled WGS sequence"/>
</dbReference>
<dbReference type="InterPro" id="IPR003137">
    <property type="entry name" value="PA_domain"/>
</dbReference>
<dbReference type="Gene3D" id="3.50.30.30">
    <property type="match status" value="1"/>
</dbReference>
<evidence type="ECO:0000313" key="4">
    <source>
        <dbReference type="EMBL" id="GBF07858.1"/>
    </source>
</evidence>
<dbReference type="InterPro" id="IPR045175">
    <property type="entry name" value="M28_fam"/>
</dbReference>
<dbReference type="GO" id="GO:0006508">
    <property type="term" value="P:proteolysis"/>
    <property type="evidence" value="ECO:0007669"/>
    <property type="project" value="InterPro"/>
</dbReference>
<dbReference type="AlphaFoldDB" id="A0A2I9DMR0"/>
<organism evidence="4 5">
    <name type="scientific">Deinococcus aerius</name>
    <dbReference type="NCBI Taxonomy" id="200253"/>
    <lineage>
        <taxon>Bacteria</taxon>
        <taxon>Thermotogati</taxon>
        <taxon>Deinococcota</taxon>
        <taxon>Deinococci</taxon>
        <taxon>Deinococcales</taxon>
        <taxon>Deinococcaceae</taxon>
        <taxon>Deinococcus</taxon>
    </lineage>
</organism>
<gene>
    <name evidence="4" type="ORF">DAERI_180049</name>
</gene>
<dbReference type="Pfam" id="PF02225">
    <property type="entry name" value="PA"/>
    <property type="match status" value="1"/>
</dbReference>
<keyword evidence="4" id="KW-0378">Hydrolase</keyword>
<dbReference type="PANTHER" id="PTHR12147">
    <property type="entry name" value="METALLOPEPTIDASE M28 FAMILY MEMBER"/>
    <property type="match status" value="1"/>
</dbReference>
<dbReference type="Gene3D" id="3.40.630.10">
    <property type="entry name" value="Zn peptidases"/>
    <property type="match status" value="1"/>
</dbReference>
<keyword evidence="4" id="KW-0031">Aminopeptidase</keyword>
<comment type="caution">
    <text evidence="4">The sequence shown here is derived from an EMBL/GenBank/DDBJ whole genome shotgun (WGS) entry which is preliminary data.</text>
</comment>
<accession>A0A2I9DMR0</accession>
<feature type="chain" id="PRO_5014415065" evidence="1">
    <location>
        <begin position="22"/>
        <end position="387"/>
    </location>
</feature>
<dbReference type="SUPFAM" id="SSF53187">
    <property type="entry name" value="Zn-dependent exopeptidases"/>
    <property type="match status" value="1"/>
</dbReference>
<dbReference type="EMBL" id="BFAG01000018">
    <property type="protein sequence ID" value="GBF07858.1"/>
    <property type="molecule type" value="Genomic_DNA"/>
</dbReference>
<dbReference type="OrthoDB" id="9762302at2"/>
<protein>
    <submittedName>
        <fullName evidence="4">Aminopeptidase</fullName>
    </submittedName>
</protein>
<feature type="domain" description="Peptidase M28" evidence="3">
    <location>
        <begin position="202"/>
        <end position="373"/>
    </location>
</feature>
<dbReference type="InterPro" id="IPR007484">
    <property type="entry name" value="Peptidase_M28"/>
</dbReference>
<feature type="signal peptide" evidence="1">
    <location>
        <begin position="1"/>
        <end position="21"/>
    </location>
</feature>
<evidence type="ECO:0000313" key="5">
    <source>
        <dbReference type="Proteomes" id="UP000236569"/>
    </source>
</evidence>
<dbReference type="GO" id="GO:0004177">
    <property type="term" value="F:aminopeptidase activity"/>
    <property type="evidence" value="ECO:0007669"/>
    <property type="project" value="UniProtKB-KW"/>
</dbReference>
<feature type="domain" description="PA" evidence="2">
    <location>
        <begin position="98"/>
        <end position="181"/>
    </location>
</feature>
<keyword evidence="4" id="KW-0645">Protease</keyword>
<evidence type="ECO:0000256" key="1">
    <source>
        <dbReference type="SAM" id="SignalP"/>
    </source>
</evidence>
<dbReference type="Pfam" id="PF04389">
    <property type="entry name" value="Peptidase_M28"/>
    <property type="match status" value="1"/>
</dbReference>
<dbReference type="PANTHER" id="PTHR12147:SF26">
    <property type="entry name" value="PEPTIDASE M28 DOMAIN-CONTAINING PROTEIN"/>
    <property type="match status" value="1"/>
</dbReference>